<proteinExistence type="predicted"/>
<evidence type="ECO:0000256" key="1">
    <source>
        <dbReference type="SAM" id="MobiDB-lite"/>
    </source>
</evidence>
<protein>
    <submittedName>
        <fullName evidence="2">Vir protein, putative</fullName>
    </submittedName>
</protein>
<feature type="region of interest" description="Disordered" evidence="1">
    <location>
        <begin position="264"/>
        <end position="305"/>
    </location>
</feature>
<feature type="compositionally biased region" description="Polar residues" evidence="1">
    <location>
        <begin position="268"/>
        <end position="285"/>
    </location>
</feature>
<evidence type="ECO:0000313" key="2">
    <source>
        <dbReference type="EMBL" id="SCA59745.1"/>
    </source>
</evidence>
<dbReference type="EMBL" id="FLYI01000025">
    <property type="protein sequence ID" value="SCA59745.1"/>
    <property type="molecule type" value="Genomic_DNA"/>
</dbReference>
<feature type="compositionally biased region" description="Low complexity" evidence="1">
    <location>
        <begin position="295"/>
        <end position="305"/>
    </location>
</feature>
<gene>
    <name evidence="2" type="ORF">PVC01_000022800</name>
</gene>
<sequence length="471" mass="53803">MSGCPSISNNYVDYNCYLCLKDKFSSCDLVEDAKAYLTNEHKTKFSNIHKFSDIEQLLKWILQHLSCTKVFYYGDTNMPCKYINYWLNKNVQGLYPHNYNLKFEIFEKFVKNFYSAVKSYENFKSCTNNIKFLDDHDDEYKKMDMLYKLYKNYDELKMINEWSYDKKSCGIIHHITIVANDIARRYENDDKFINVLRNLRDKIKNGQGQYKRLCASELGQLDKMVTKEAFPDKVLVPQTPKEATPSSGSIYQLKLQELAQHVSGNGIGKQSQPSADLQASSSTEKLTSEEPSTKVSQEMSPPEESPLLELPVLVQHSRGSHYASSRHTEDLHEDGFNSGSFSRAQYERSHDAHSRLMHTAHNSIGEGITSEGVITSTDGKQSYFENIKGALSDTLQNIDPVPVVGVSGGMGVLFLLFKYTPVGTFFRGRGYRQRIPTRFDGVYPGFFPGLEGFEEGCYFPNNQINIAYGRE</sequence>
<dbReference type="VEuPathDB" id="PlasmoDB:PVP01_0002930"/>
<accession>A0A1G4EBL1</accession>
<dbReference type="InterPro" id="IPR008780">
    <property type="entry name" value="Plasmodium_Vir"/>
</dbReference>
<dbReference type="VEuPathDB" id="PlasmoDB:PVX_007585"/>
<organism evidence="2 3">
    <name type="scientific">Plasmodium vivax</name>
    <name type="common">malaria parasite P. vivax</name>
    <dbReference type="NCBI Taxonomy" id="5855"/>
    <lineage>
        <taxon>Eukaryota</taxon>
        <taxon>Sar</taxon>
        <taxon>Alveolata</taxon>
        <taxon>Apicomplexa</taxon>
        <taxon>Aconoidasida</taxon>
        <taxon>Haemosporida</taxon>
        <taxon>Plasmodiidae</taxon>
        <taxon>Plasmodium</taxon>
        <taxon>Plasmodium (Plasmodium)</taxon>
    </lineage>
</organism>
<dbReference type="AlphaFoldDB" id="A0A1G4EBL1"/>
<dbReference type="Proteomes" id="UP000305196">
    <property type="component" value="Unassembled WGS sequence"/>
</dbReference>
<dbReference type="VEuPathDB" id="PlasmoDB:PVW1_120007700"/>
<evidence type="ECO:0000313" key="3">
    <source>
        <dbReference type="Proteomes" id="UP000305196"/>
    </source>
</evidence>
<name>A0A1G4EBL1_PLAVI</name>
<reference evidence="2 3" key="1">
    <citation type="submission" date="2016-07" db="EMBL/GenBank/DDBJ databases">
        <authorList>
            <consortium name="Pathogen Informatics"/>
        </authorList>
    </citation>
    <scope>NUCLEOTIDE SEQUENCE [LARGE SCALE GENOMIC DNA]</scope>
</reference>
<dbReference type="Pfam" id="PF05795">
    <property type="entry name" value="Plasmodium_Vir"/>
    <property type="match status" value="1"/>
</dbReference>
<dbReference type="VEuPathDB" id="PlasmoDB:PVPAM_000013700"/>